<protein>
    <submittedName>
        <fullName evidence="1">Uncharacterized protein</fullName>
    </submittedName>
</protein>
<evidence type="ECO:0000313" key="1">
    <source>
        <dbReference type="EMBL" id="KIK38929.1"/>
    </source>
</evidence>
<gene>
    <name evidence="1" type="ORF">CY34DRAFT_364399</name>
</gene>
<keyword evidence="2" id="KW-1185">Reference proteome</keyword>
<dbReference type="Proteomes" id="UP000054485">
    <property type="component" value="Unassembled WGS sequence"/>
</dbReference>
<evidence type="ECO:0000313" key="2">
    <source>
        <dbReference type="Proteomes" id="UP000054485"/>
    </source>
</evidence>
<dbReference type="HOGENOM" id="CLU_1797726_0_0_1"/>
<sequence>MTLPSSPHFELSRIHNSTYSMLIAVVHTVSLLSQNSAILWPLIHRSQASRRAMKLEIDPVVCTKCAPRTHYMHLTVLLNHYKGNVAQTRHISPRLYPFARQASFTFFRSHPISYRTTASKRDLPFHGRFHHLRTNAVLNQTESA</sequence>
<proteinExistence type="predicted"/>
<name>A0A0D0ALD4_9AGAM</name>
<reference evidence="1 2" key="1">
    <citation type="submission" date="2014-04" db="EMBL/GenBank/DDBJ databases">
        <authorList>
            <consortium name="DOE Joint Genome Institute"/>
            <person name="Kuo A."/>
            <person name="Ruytinx J."/>
            <person name="Rineau F."/>
            <person name="Colpaert J."/>
            <person name="Kohler A."/>
            <person name="Nagy L.G."/>
            <person name="Floudas D."/>
            <person name="Copeland A."/>
            <person name="Barry K.W."/>
            <person name="Cichocki N."/>
            <person name="Veneault-Fourrey C."/>
            <person name="LaButti K."/>
            <person name="Lindquist E.A."/>
            <person name="Lipzen A."/>
            <person name="Lundell T."/>
            <person name="Morin E."/>
            <person name="Murat C."/>
            <person name="Sun H."/>
            <person name="Tunlid A."/>
            <person name="Henrissat B."/>
            <person name="Grigoriev I.V."/>
            <person name="Hibbett D.S."/>
            <person name="Martin F."/>
            <person name="Nordberg H.P."/>
            <person name="Cantor M.N."/>
            <person name="Hua S.X."/>
        </authorList>
    </citation>
    <scope>NUCLEOTIDE SEQUENCE [LARGE SCALE GENOMIC DNA]</scope>
    <source>
        <strain evidence="1 2">UH-Slu-Lm8-n1</strain>
    </source>
</reference>
<dbReference type="InParanoid" id="A0A0D0ALD4"/>
<dbReference type="EMBL" id="KN835367">
    <property type="protein sequence ID" value="KIK38929.1"/>
    <property type="molecule type" value="Genomic_DNA"/>
</dbReference>
<dbReference type="OrthoDB" id="10467851at2759"/>
<dbReference type="AlphaFoldDB" id="A0A0D0ALD4"/>
<organism evidence="1 2">
    <name type="scientific">Suillus luteus UH-Slu-Lm8-n1</name>
    <dbReference type="NCBI Taxonomy" id="930992"/>
    <lineage>
        <taxon>Eukaryota</taxon>
        <taxon>Fungi</taxon>
        <taxon>Dikarya</taxon>
        <taxon>Basidiomycota</taxon>
        <taxon>Agaricomycotina</taxon>
        <taxon>Agaricomycetes</taxon>
        <taxon>Agaricomycetidae</taxon>
        <taxon>Boletales</taxon>
        <taxon>Suillineae</taxon>
        <taxon>Suillaceae</taxon>
        <taxon>Suillus</taxon>
    </lineage>
</organism>
<accession>A0A0D0ALD4</accession>
<reference evidence="2" key="2">
    <citation type="submission" date="2015-01" db="EMBL/GenBank/DDBJ databases">
        <title>Evolutionary Origins and Diversification of the Mycorrhizal Mutualists.</title>
        <authorList>
            <consortium name="DOE Joint Genome Institute"/>
            <consortium name="Mycorrhizal Genomics Consortium"/>
            <person name="Kohler A."/>
            <person name="Kuo A."/>
            <person name="Nagy L.G."/>
            <person name="Floudas D."/>
            <person name="Copeland A."/>
            <person name="Barry K.W."/>
            <person name="Cichocki N."/>
            <person name="Veneault-Fourrey C."/>
            <person name="LaButti K."/>
            <person name="Lindquist E.A."/>
            <person name="Lipzen A."/>
            <person name="Lundell T."/>
            <person name="Morin E."/>
            <person name="Murat C."/>
            <person name="Riley R."/>
            <person name="Ohm R."/>
            <person name="Sun H."/>
            <person name="Tunlid A."/>
            <person name="Henrissat B."/>
            <person name="Grigoriev I.V."/>
            <person name="Hibbett D.S."/>
            <person name="Martin F."/>
        </authorList>
    </citation>
    <scope>NUCLEOTIDE SEQUENCE [LARGE SCALE GENOMIC DNA]</scope>
    <source>
        <strain evidence="2">UH-Slu-Lm8-n1</strain>
    </source>
</reference>